<organism evidence="9">
    <name type="scientific">hydrothermal vent metagenome</name>
    <dbReference type="NCBI Taxonomy" id="652676"/>
    <lineage>
        <taxon>unclassified sequences</taxon>
        <taxon>metagenomes</taxon>
        <taxon>ecological metagenomes</taxon>
    </lineage>
</organism>
<evidence type="ECO:0000256" key="2">
    <source>
        <dbReference type="ARBA" id="ARBA00022598"/>
    </source>
</evidence>
<dbReference type="CDD" id="cd00805">
    <property type="entry name" value="TyrRS_core"/>
    <property type="match status" value="1"/>
</dbReference>
<gene>
    <name evidence="9" type="ORF">MNBD_ALPHA06-1199</name>
</gene>
<dbReference type="SUPFAM" id="SSF55174">
    <property type="entry name" value="Alpha-L RNA-binding motif"/>
    <property type="match status" value="1"/>
</dbReference>
<dbReference type="Gene3D" id="1.10.240.10">
    <property type="entry name" value="Tyrosyl-Transfer RNA Synthetase"/>
    <property type="match status" value="1"/>
</dbReference>
<reference evidence="9" key="1">
    <citation type="submission" date="2018-06" db="EMBL/GenBank/DDBJ databases">
        <authorList>
            <person name="Zhirakovskaya E."/>
        </authorList>
    </citation>
    <scope>NUCLEOTIDE SEQUENCE</scope>
</reference>
<dbReference type="InterPro" id="IPR014729">
    <property type="entry name" value="Rossmann-like_a/b/a_fold"/>
</dbReference>
<dbReference type="PANTHER" id="PTHR11766">
    <property type="entry name" value="TYROSYL-TRNA SYNTHETASE"/>
    <property type="match status" value="1"/>
</dbReference>
<dbReference type="PRINTS" id="PR01040">
    <property type="entry name" value="TRNASYNTHTYR"/>
</dbReference>
<dbReference type="InterPro" id="IPR024107">
    <property type="entry name" value="Tyr-tRNA-ligase_bac_1"/>
</dbReference>
<comment type="catalytic activity">
    <reaction evidence="8">
        <text>tRNA(Tyr) + L-tyrosine + ATP = L-tyrosyl-tRNA(Tyr) + AMP + diphosphate + H(+)</text>
        <dbReference type="Rhea" id="RHEA:10220"/>
        <dbReference type="Rhea" id="RHEA-COMP:9706"/>
        <dbReference type="Rhea" id="RHEA-COMP:9707"/>
        <dbReference type="ChEBI" id="CHEBI:15378"/>
        <dbReference type="ChEBI" id="CHEBI:30616"/>
        <dbReference type="ChEBI" id="CHEBI:33019"/>
        <dbReference type="ChEBI" id="CHEBI:58315"/>
        <dbReference type="ChEBI" id="CHEBI:78442"/>
        <dbReference type="ChEBI" id="CHEBI:78536"/>
        <dbReference type="ChEBI" id="CHEBI:456215"/>
        <dbReference type="EC" id="6.1.1.1"/>
    </reaction>
</comment>
<dbReference type="InterPro" id="IPR036986">
    <property type="entry name" value="S4_RNA-bd_sf"/>
</dbReference>
<dbReference type="EC" id="6.1.1.1" evidence="1"/>
<keyword evidence="2 9" id="KW-0436">Ligase</keyword>
<dbReference type="PROSITE" id="PS50889">
    <property type="entry name" value="S4"/>
    <property type="match status" value="1"/>
</dbReference>
<dbReference type="Gene3D" id="3.40.50.620">
    <property type="entry name" value="HUPs"/>
    <property type="match status" value="1"/>
</dbReference>
<evidence type="ECO:0000256" key="3">
    <source>
        <dbReference type="ARBA" id="ARBA00022741"/>
    </source>
</evidence>
<dbReference type="Gene3D" id="3.10.290.10">
    <property type="entry name" value="RNA-binding S4 domain"/>
    <property type="match status" value="1"/>
</dbReference>
<dbReference type="GO" id="GO:0003723">
    <property type="term" value="F:RNA binding"/>
    <property type="evidence" value="ECO:0007669"/>
    <property type="project" value="InterPro"/>
</dbReference>
<dbReference type="SUPFAM" id="SSF52374">
    <property type="entry name" value="Nucleotidylyl transferase"/>
    <property type="match status" value="1"/>
</dbReference>
<protein>
    <recommendedName>
        <fullName evidence="1">tyrosine--tRNA ligase</fullName>
        <ecNumber evidence="1">6.1.1.1</ecNumber>
    </recommendedName>
    <alternativeName>
        <fullName evidence="7">Tyrosyl-tRNA synthetase</fullName>
    </alternativeName>
</protein>
<dbReference type="GO" id="GO:0004831">
    <property type="term" value="F:tyrosine-tRNA ligase activity"/>
    <property type="evidence" value="ECO:0007669"/>
    <property type="project" value="UniProtKB-EC"/>
</dbReference>
<dbReference type="InterPro" id="IPR024088">
    <property type="entry name" value="Tyr-tRNA-ligase_bac-type"/>
</dbReference>
<dbReference type="Pfam" id="PF00579">
    <property type="entry name" value="tRNA-synt_1b"/>
    <property type="match status" value="1"/>
</dbReference>
<proteinExistence type="inferred from homology"/>
<dbReference type="GO" id="GO:0006437">
    <property type="term" value="P:tyrosyl-tRNA aminoacylation"/>
    <property type="evidence" value="ECO:0007669"/>
    <property type="project" value="InterPro"/>
</dbReference>
<evidence type="ECO:0000256" key="8">
    <source>
        <dbReference type="ARBA" id="ARBA00048248"/>
    </source>
</evidence>
<accession>A0A3B0S9M9</accession>
<dbReference type="InterPro" id="IPR002307">
    <property type="entry name" value="Tyr-tRNA-ligase"/>
</dbReference>
<dbReference type="FunFam" id="1.10.240.10:FF:000001">
    <property type="entry name" value="Tyrosine--tRNA ligase"/>
    <property type="match status" value="1"/>
</dbReference>
<dbReference type="AlphaFoldDB" id="A0A3B0S9M9"/>
<evidence type="ECO:0000256" key="5">
    <source>
        <dbReference type="ARBA" id="ARBA00022917"/>
    </source>
</evidence>
<dbReference type="PANTHER" id="PTHR11766:SF0">
    <property type="entry name" value="TYROSINE--TRNA LIGASE, MITOCHONDRIAL"/>
    <property type="match status" value="1"/>
</dbReference>
<dbReference type="EMBL" id="UOEE01000301">
    <property type="protein sequence ID" value="VAW00683.1"/>
    <property type="molecule type" value="Genomic_DNA"/>
</dbReference>
<evidence type="ECO:0000256" key="6">
    <source>
        <dbReference type="ARBA" id="ARBA00023146"/>
    </source>
</evidence>
<keyword evidence="6 9" id="KW-0030">Aminoacyl-tRNA synthetase</keyword>
<evidence type="ECO:0000256" key="1">
    <source>
        <dbReference type="ARBA" id="ARBA00013160"/>
    </source>
</evidence>
<evidence type="ECO:0000256" key="4">
    <source>
        <dbReference type="ARBA" id="ARBA00022840"/>
    </source>
</evidence>
<keyword evidence="4" id="KW-0067">ATP-binding</keyword>
<dbReference type="InterPro" id="IPR002305">
    <property type="entry name" value="aa-tRNA-synth_Ic"/>
</dbReference>
<dbReference type="HAMAP" id="MF_02006">
    <property type="entry name" value="Tyr_tRNA_synth_type1"/>
    <property type="match status" value="1"/>
</dbReference>
<dbReference type="GO" id="GO:0005524">
    <property type="term" value="F:ATP binding"/>
    <property type="evidence" value="ECO:0007669"/>
    <property type="project" value="UniProtKB-KW"/>
</dbReference>
<sequence length="418" mass="45691">MSNHRSDLVNNLLARGFLYQSTDLDELDAAACADTPLVGYIGFDCTATSLHVGSLVQIMLLRRLQQAGHKPIVLMGGGTTKIGDPSDKDKSRPLLDDARITANMNSIKTVFEKFLHFGDGPTDAIMVNNADWLDNLQLIPFLRDVGRHFTINKMIKMESVKRRIADENEMTFLEFNYLLLQSYDFLELNQRHGCNLQLGGSDQWGNMVNGKDLIRRVNGNAAHVFTSPLIATASGGKMGKTADGAVWLNADMRSPYEYWQFWRNTEDADVGKFMRLFTDIPLDEIARLETLDGGEINTAKIKLANACTQMLHGAEAAKTAEATAKQTFEQGGIGADLPVIALTKAELQAGYPVLQAFTATGLIASNGEGKRHIKAGALKVNGKAVVSPQALLDEADFAGKVEVKLSIGKKKHAVARIK</sequence>
<dbReference type="NCBIfam" id="TIGR00234">
    <property type="entry name" value="tyrS"/>
    <property type="match status" value="1"/>
</dbReference>
<evidence type="ECO:0000256" key="7">
    <source>
        <dbReference type="ARBA" id="ARBA00033323"/>
    </source>
</evidence>
<name>A0A3B0S9M9_9ZZZZ</name>
<evidence type="ECO:0000313" key="9">
    <source>
        <dbReference type="EMBL" id="VAW00683.1"/>
    </source>
</evidence>
<keyword evidence="3" id="KW-0547">Nucleotide-binding</keyword>
<dbReference type="GO" id="GO:0005829">
    <property type="term" value="C:cytosol"/>
    <property type="evidence" value="ECO:0007669"/>
    <property type="project" value="TreeGrafter"/>
</dbReference>
<keyword evidence="5" id="KW-0648">Protein biosynthesis</keyword>